<dbReference type="GO" id="GO:0008270">
    <property type="term" value="F:zinc ion binding"/>
    <property type="evidence" value="ECO:0007669"/>
    <property type="project" value="UniProtKB-UniRule"/>
</dbReference>
<evidence type="ECO:0000256" key="6">
    <source>
        <dbReference type="PIRNR" id="PIRNR000099"/>
    </source>
</evidence>
<feature type="binding site" evidence="5 9">
    <location>
        <position position="254"/>
    </location>
    <ligand>
        <name>Zn(2+)</name>
        <dbReference type="ChEBI" id="CHEBI:29105"/>
    </ligand>
</feature>
<feature type="binding site" evidence="5 8">
    <location>
        <position position="325"/>
    </location>
    <ligand>
        <name>substrate</name>
    </ligand>
</feature>
<keyword evidence="5" id="KW-0368">Histidine biosynthesis</keyword>
<dbReference type="Pfam" id="PF00815">
    <property type="entry name" value="Histidinol_dh"/>
    <property type="match status" value="1"/>
</dbReference>
<feature type="binding site" evidence="5 8">
    <location>
        <position position="417"/>
    </location>
    <ligand>
        <name>substrate</name>
    </ligand>
</feature>
<proteinExistence type="inferred from homology"/>
<dbReference type="AlphaFoldDB" id="A0A0X1KP65"/>
<evidence type="ECO:0000256" key="2">
    <source>
        <dbReference type="ARBA" id="ARBA00022723"/>
    </source>
</evidence>
<keyword evidence="5" id="KW-0520">NAD</keyword>
<feature type="binding site" evidence="5 8">
    <location>
        <position position="232"/>
    </location>
    <ligand>
        <name>substrate</name>
    </ligand>
</feature>
<dbReference type="NCBIfam" id="TIGR00069">
    <property type="entry name" value="hisD"/>
    <property type="match status" value="1"/>
</dbReference>
<feature type="binding site" evidence="5 8">
    <location>
        <position position="254"/>
    </location>
    <ligand>
        <name>substrate</name>
    </ligand>
</feature>
<dbReference type="InterPro" id="IPR016161">
    <property type="entry name" value="Ald_DH/histidinol_DH"/>
</dbReference>
<gene>
    <name evidence="5" type="primary">hisD</name>
    <name evidence="11" type="ORF">AJ81_01205</name>
</gene>
<dbReference type="GO" id="GO:0051287">
    <property type="term" value="F:NAD binding"/>
    <property type="evidence" value="ECO:0007669"/>
    <property type="project" value="InterPro"/>
</dbReference>
<accession>A0A0X1KP65</accession>
<evidence type="ECO:0000256" key="3">
    <source>
        <dbReference type="ARBA" id="ARBA00022833"/>
    </source>
</evidence>
<dbReference type="FunFam" id="3.40.50.1980:FF:000026">
    <property type="entry name" value="Histidinol dehydrogenase"/>
    <property type="match status" value="1"/>
</dbReference>
<dbReference type="GO" id="GO:0004399">
    <property type="term" value="F:histidinol dehydrogenase activity"/>
    <property type="evidence" value="ECO:0007669"/>
    <property type="project" value="UniProtKB-UniRule"/>
</dbReference>
<evidence type="ECO:0000256" key="10">
    <source>
        <dbReference type="RuleBase" id="RU004175"/>
    </source>
</evidence>
<dbReference type="PANTHER" id="PTHR21256:SF2">
    <property type="entry name" value="HISTIDINE BIOSYNTHESIS TRIFUNCTIONAL PROTEIN"/>
    <property type="match status" value="1"/>
</dbReference>
<feature type="active site" description="Proton acceptor" evidence="5 7">
    <location>
        <position position="325"/>
    </location>
</feature>
<keyword evidence="3 5" id="KW-0862">Zinc</keyword>
<evidence type="ECO:0000256" key="8">
    <source>
        <dbReference type="PIRSR" id="PIRSR000099-3"/>
    </source>
</evidence>
<comment type="function">
    <text evidence="5">Catalyzes the sequential NAD-dependent oxidations of L-histidinol to L-histidinaldehyde and then to L-histidine.</text>
</comment>
<dbReference type="PIRSF" id="PIRSF000099">
    <property type="entry name" value="Histidinol_dh"/>
    <property type="match status" value="1"/>
</dbReference>
<keyword evidence="12" id="KW-1185">Reference proteome</keyword>
<dbReference type="RefSeq" id="WP_031503338.1">
    <property type="nucleotide sequence ID" value="NC_022795.1"/>
</dbReference>
<feature type="active site" description="Proton acceptor" evidence="5 7">
    <location>
        <position position="324"/>
    </location>
</feature>
<dbReference type="PANTHER" id="PTHR21256">
    <property type="entry name" value="HISTIDINOL DEHYDROGENASE HDH"/>
    <property type="match status" value="1"/>
</dbReference>
<evidence type="ECO:0000256" key="4">
    <source>
        <dbReference type="ARBA" id="ARBA00023002"/>
    </source>
</evidence>
<dbReference type="InterPro" id="IPR012131">
    <property type="entry name" value="Hstdl_DH"/>
</dbReference>
<dbReference type="PATRIC" id="fig|1123384.7.peg.243"/>
<dbReference type="FunFam" id="3.40.50.1980:FF:000001">
    <property type="entry name" value="Histidinol dehydrogenase"/>
    <property type="match status" value="1"/>
</dbReference>
<dbReference type="Proteomes" id="UP000077469">
    <property type="component" value="Chromosome"/>
</dbReference>
<dbReference type="OrthoDB" id="9805269at2"/>
<dbReference type="PRINTS" id="PR00083">
    <property type="entry name" value="HOLDHDRGNASE"/>
</dbReference>
<protein>
    <recommendedName>
        <fullName evidence="5">Histidinol dehydrogenase</fullName>
        <shortName evidence="5">HDH</shortName>
        <ecNumber evidence="5">1.1.1.23</ecNumber>
    </recommendedName>
</protein>
<evidence type="ECO:0000256" key="9">
    <source>
        <dbReference type="PIRSR" id="PIRSR000099-4"/>
    </source>
</evidence>
<name>A0A0X1KP65_9THEM</name>
<dbReference type="Gene3D" id="1.20.5.1300">
    <property type="match status" value="1"/>
</dbReference>
<dbReference type="HAMAP" id="MF_01024">
    <property type="entry name" value="HisD"/>
    <property type="match status" value="1"/>
</dbReference>
<feature type="binding site" evidence="5 9">
    <location>
        <position position="417"/>
    </location>
    <ligand>
        <name>Zn(2+)</name>
        <dbReference type="ChEBI" id="CHEBI:29105"/>
    </ligand>
</feature>
<comment type="caution">
    <text evidence="5">Lacks conserved residue(s) required for the propagation of feature annotation.</text>
</comment>
<feature type="binding site" evidence="5 8">
    <location>
        <position position="257"/>
    </location>
    <ligand>
        <name>substrate</name>
    </ligand>
</feature>
<dbReference type="Gene3D" id="3.40.50.1980">
    <property type="entry name" value="Nitrogenase molybdenum iron protein domain"/>
    <property type="match status" value="2"/>
</dbReference>
<comment type="similarity">
    <text evidence="1 5 6 10">Belongs to the histidinol dehydrogenase family.</text>
</comment>
<keyword evidence="4 5" id="KW-0560">Oxidoreductase</keyword>
<evidence type="ECO:0000256" key="7">
    <source>
        <dbReference type="PIRSR" id="PIRSR000099-1"/>
    </source>
</evidence>
<keyword evidence="2 5" id="KW-0479">Metal-binding</keyword>
<dbReference type="STRING" id="1123384.AJ81_01205"/>
<dbReference type="KEGG" id="phy:AJ81_01205"/>
<organism evidence="11 12">
    <name type="scientific">Pseudothermotoga hypogea DSM 11164 = NBRC 106472</name>
    <dbReference type="NCBI Taxonomy" id="1123384"/>
    <lineage>
        <taxon>Bacteria</taxon>
        <taxon>Thermotogati</taxon>
        <taxon>Thermotogota</taxon>
        <taxon>Thermotogae</taxon>
        <taxon>Thermotogales</taxon>
        <taxon>Thermotogaceae</taxon>
        <taxon>Pseudothermotoga</taxon>
    </lineage>
</organism>
<comment type="cofactor">
    <cofactor evidence="5 9">
        <name>Zn(2+)</name>
        <dbReference type="ChEBI" id="CHEBI:29105"/>
    </cofactor>
    <text evidence="5 9">Binds 1 zinc ion per subunit.</text>
</comment>
<dbReference type="SUPFAM" id="SSF53720">
    <property type="entry name" value="ALDH-like"/>
    <property type="match status" value="1"/>
</dbReference>
<evidence type="ECO:0000313" key="12">
    <source>
        <dbReference type="Proteomes" id="UP000077469"/>
    </source>
</evidence>
<dbReference type="UniPathway" id="UPA00031">
    <property type="reaction ID" value="UER00014"/>
</dbReference>
<reference evidence="11 12" key="1">
    <citation type="submission" date="2014-01" db="EMBL/GenBank/DDBJ databases">
        <title>Genome sequencing of Thermotog hypogea.</title>
        <authorList>
            <person name="Zhang X."/>
            <person name="Alvare G."/>
            <person name="Fristensky B."/>
            <person name="Chen L."/>
            <person name="Suen T."/>
            <person name="Chen Q."/>
            <person name="Ma K."/>
        </authorList>
    </citation>
    <scope>NUCLEOTIDE SEQUENCE [LARGE SCALE GENOMIC DNA]</scope>
    <source>
        <strain evidence="11 12">DSM 11164</strain>
    </source>
</reference>
<dbReference type="InterPro" id="IPR022695">
    <property type="entry name" value="Histidinol_DH_monofunct"/>
</dbReference>
<feature type="binding site" evidence="5 8">
    <location>
        <position position="412"/>
    </location>
    <ligand>
        <name>substrate</name>
    </ligand>
</feature>
<feature type="binding site" evidence="5 9">
    <location>
        <position position="257"/>
    </location>
    <ligand>
        <name>Zn(2+)</name>
        <dbReference type="ChEBI" id="CHEBI:29105"/>
    </ligand>
</feature>
<comment type="pathway">
    <text evidence="5">Amino-acid biosynthesis; L-histidine biosynthesis; L-histidine from 5-phospho-alpha-D-ribose 1-diphosphate: step 9/9.</text>
</comment>
<evidence type="ECO:0000256" key="5">
    <source>
        <dbReference type="HAMAP-Rule" id="MF_01024"/>
    </source>
</evidence>
<dbReference type="EMBL" id="CP007141">
    <property type="protein sequence ID" value="AJC73041.1"/>
    <property type="molecule type" value="Genomic_DNA"/>
</dbReference>
<feature type="binding site" evidence="5 8">
    <location>
        <position position="358"/>
    </location>
    <ligand>
        <name>substrate</name>
    </ligand>
</feature>
<dbReference type="PaxDb" id="1123384-AJ81_01205"/>
<keyword evidence="5" id="KW-0028">Amino-acid biosynthesis</keyword>
<dbReference type="CDD" id="cd06572">
    <property type="entry name" value="Histidinol_dh"/>
    <property type="match status" value="1"/>
</dbReference>
<dbReference type="EC" id="1.1.1.23" evidence="5"/>
<dbReference type="GO" id="GO:0005829">
    <property type="term" value="C:cytosol"/>
    <property type="evidence" value="ECO:0007669"/>
    <property type="project" value="TreeGrafter"/>
</dbReference>
<feature type="binding site" evidence="5 9">
    <location>
        <position position="358"/>
    </location>
    <ligand>
        <name>Zn(2+)</name>
        <dbReference type="ChEBI" id="CHEBI:29105"/>
    </ligand>
</feature>
<dbReference type="GO" id="GO:0000105">
    <property type="term" value="P:L-histidine biosynthetic process"/>
    <property type="evidence" value="ECO:0007669"/>
    <property type="project" value="UniProtKB-UniRule"/>
</dbReference>
<evidence type="ECO:0000313" key="11">
    <source>
        <dbReference type="EMBL" id="AJC73041.1"/>
    </source>
</evidence>
<evidence type="ECO:0000256" key="1">
    <source>
        <dbReference type="ARBA" id="ARBA00010178"/>
    </source>
</evidence>
<comment type="catalytic activity">
    <reaction evidence="5">
        <text>L-histidinol + 2 NAD(+) + H2O = L-histidine + 2 NADH + 3 H(+)</text>
        <dbReference type="Rhea" id="RHEA:20641"/>
        <dbReference type="ChEBI" id="CHEBI:15377"/>
        <dbReference type="ChEBI" id="CHEBI:15378"/>
        <dbReference type="ChEBI" id="CHEBI:57540"/>
        <dbReference type="ChEBI" id="CHEBI:57595"/>
        <dbReference type="ChEBI" id="CHEBI:57699"/>
        <dbReference type="ChEBI" id="CHEBI:57945"/>
        <dbReference type="EC" id="1.1.1.23"/>
    </reaction>
</comment>
<sequence>MRVLVEPTKGQIFEILEERKTNFLNIEENVRLIVENVRKNGQSALDEYISKYEKCALKGEQILVRQEELESAKVEPEFEEACEKLIERLEAFHSMQLERSVWSLTKNGSFTAQLVRPIESVAIYVPSGKKVYFTTLLMCAIPAKIAGIERIVVASPADEEGKLSPYVLHLCRRLGVKEVYKMGGAHAIAALAYGTEVVKKVDKIVGPGNAYVSCAKKLVFGDCGIDSVAGPTELLIVADETADPKLVAIDMLAQAEHDEMAMSVLLTNDEDLLDRTLEELAKQLNELSEPNRSIAQVSLERNGLSILTKDLNNAIEFVNLFAPEHLELFLEDPFSLLPKVKNAGSVFLGSWSAEAFGDYGIGPNHVLPTSTSARFSSGLSVQDFLKRIFVTRVSEEEVLKEGRFYSTLARLEGFEAHARSIEVRMEGSR</sequence>